<comment type="caution">
    <text evidence="1">The sequence shown here is derived from an EMBL/GenBank/DDBJ whole genome shotgun (WGS) entry which is preliminary data.</text>
</comment>
<keyword evidence="2" id="KW-1185">Reference proteome</keyword>
<evidence type="ECO:0000313" key="1">
    <source>
        <dbReference type="EMBL" id="KAI7753605.1"/>
    </source>
</evidence>
<dbReference type="Proteomes" id="UP001206925">
    <property type="component" value="Unassembled WGS sequence"/>
</dbReference>
<gene>
    <name evidence="1" type="ORF">M8C21_000666</name>
</gene>
<evidence type="ECO:0000313" key="2">
    <source>
        <dbReference type="Proteomes" id="UP001206925"/>
    </source>
</evidence>
<sequence length="108" mass="12247">MVVVTVERVTSTVTMVVVPVTGGVGDAEQQSTILVSSSGHTIFNRSLMPKSRWFLKCLRICKGAEQHWTPAEERAQNGGGFLAFRETHDWWEIRWKGRFKQVKRVPCS</sequence>
<dbReference type="AlphaFoldDB" id="A0AAD5D8I4"/>
<reference evidence="1" key="1">
    <citation type="submission" date="2022-06" db="EMBL/GenBank/DDBJ databases">
        <title>Uncovering the hologenomic basis of an extraordinary plant invasion.</title>
        <authorList>
            <person name="Bieker V.C."/>
            <person name="Martin M.D."/>
            <person name="Gilbert T."/>
            <person name="Hodgins K."/>
            <person name="Battlay P."/>
            <person name="Petersen B."/>
            <person name="Wilson J."/>
        </authorList>
    </citation>
    <scope>NUCLEOTIDE SEQUENCE</scope>
    <source>
        <strain evidence="1">AA19_3_7</strain>
        <tissue evidence="1">Leaf</tissue>
    </source>
</reference>
<organism evidence="1 2">
    <name type="scientific">Ambrosia artemisiifolia</name>
    <name type="common">Common ragweed</name>
    <dbReference type="NCBI Taxonomy" id="4212"/>
    <lineage>
        <taxon>Eukaryota</taxon>
        <taxon>Viridiplantae</taxon>
        <taxon>Streptophyta</taxon>
        <taxon>Embryophyta</taxon>
        <taxon>Tracheophyta</taxon>
        <taxon>Spermatophyta</taxon>
        <taxon>Magnoliopsida</taxon>
        <taxon>eudicotyledons</taxon>
        <taxon>Gunneridae</taxon>
        <taxon>Pentapetalae</taxon>
        <taxon>asterids</taxon>
        <taxon>campanulids</taxon>
        <taxon>Asterales</taxon>
        <taxon>Asteraceae</taxon>
        <taxon>Asteroideae</taxon>
        <taxon>Heliantheae alliance</taxon>
        <taxon>Heliantheae</taxon>
        <taxon>Ambrosia</taxon>
    </lineage>
</organism>
<name>A0AAD5D8I4_AMBAR</name>
<proteinExistence type="predicted"/>
<protein>
    <submittedName>
        <fullName evidence="1">Uncharacterized protein</fullName>
    </submittedName>
</protein>
<accession>A0AAD5D8I4</accession>
<dbReference type="EMBL" id="JAMZMK010005376">
    <property type="protein sequence ID" value="KAI7753605.1"/>
    <property type="molecule type" value="Genomic_DNA"/>
</dbReference>